<gene>
    <name evidence="8" type="ORF">Val02_15960</name>
</gene>
<dbReference type="EMBL" id="BOPF01000004">
    <property type="protein sequence ID" value="GIJ44710.1"/>
    <property type="molecule type" value="Genomic_DNA"/>
</dbReference>
<dbReference type="GO" id="GO:0045892">
    <property type="term" value="P:negative regulation of DNA-templated transcription"/>
    <property type="evidence" value="ECO:0007669"/>
    <property type="project" value="InterPro"/>
</dbReference>
<keyword evidence="4" id="KW-0804">Transcription</keyword>
<dbReference type="Pfam" id="PF02909">
    <property type="entry name" value="TetR_C_1"/>
    <property type="match status" value="1"/>
</dbReference>
<evidence type="ECO:0000256" key="5">
    <source>
        <dbReference type="PROSITE-ProRule" id="PRU00335"/>
    </source>
</evidence>
<dbReference type="InterPro" id="IPR036271">
    <property type="entry name" value="Tet_transcr_reg_TetR-rel_C_sf"/>
</dbReference>
<keyword evidence="1" id="KW-0678">Repressor</keyword>
<dbReference type="InterPro" id="IPR004111">
    <property type="entry name" value="Repressor_TetR_C"/>
</dbReference>
<dbReference type="GO" id="GO:0003700">
    <property type="term" value="F:DNA-binding transcription factor activity"/>
    <property type="evidence" value="ECO:0007669"/>
    <property type="project" value="TreeGrafter"/>
</dbReference>
<evidence type="ECO:0000256" key="3">
    <source>
        <dbReference type="ARBA" id="ARBA00023125"/>
    </source>
</evidence>
<dbReference type="RefSeq" id="WP_203898258.1">
    <property type="nucleotide sequence ID" value="NZ_BOPF01000004.1"/>
</dbReference>
<dbReference type="Proteomes" id="UP000619260">
    <property type="component" value="Unassembled WGS sequence"/>
</dbReference>
<organism evidence="8 9">
    <name type="scientific">Virgisporangium aliadipatigenens</name>
    <dbReference type="NCBI Taxonomy" id="741659"/>
    <lineage>
        <taxon>Bacteria</taxon>
        <taxon>Bacillati</taxon>
        <taxon>Actinomycetota</taxon>
        <taxon>Actinomycetes</taxon>
        <taxon>Micromonosporales</taxon>
        <taxon>Micromonosporaceae</taxon>
        <taxon>Virgisporangium</taxon>
    </lineage>
</organism>
<dbReference type="Pfam" id="PF00440">
    <property type="entry name" value="TetR_N"/>
    <property type="match status" value="1"/>
</dbReference>
<dbReference type="PRINTS" id="PR00400">
    <property type="entry name" value="TETREPRESSOR"/>
</dbReference>
<accession>A0A8J4DNB6</accession>
<reference evidence="8" key="1">
    <citation type="submission" date="2021-01" db="EMBL/GenBank/DDBJ databases">
        <title>Whole genome shotgun sequence of Virgisporangium aliadipatigenens NBRC 105644.</title>
        <authorList>
            <person name="Komaki H."/>
            <person name="Tamura T."/>
        </authorList>
    </citation>
    <scope>NUCLEOTIDE SEQUENCE</scope>
    <source>
        <strain evidence="8">NBRC 105644</strain>
    </source>
</reference>
<evidence type="ECO:0000256" key="4">
    <source>
        <dbReference type="ARBA" id="ARBA00023163"/>
    </source>
</evidence>
<evidence type="ECO:0000256" key="6">
    <source>
        <dbReference type="SAM" id="MobiDB-lite"/>
    </source>
</evidence>
<feature type="region of interest" description="Disordered" evidence="6">
    <location>
        <begin position="1"/>
        <end position="20"/>
    </location>
</feature>
<proteinExistence type="predicted"/>
<dbReference type="Gene3D" id="1.10.357.10">
    <property type="entry name" value="Tetracycline Repressor, domain 2"/>
    <property type="match status" value="1"/>
</dbReference>
<dbReference type="AlphaFoldDB" id="A0A8J4DNB6"/>
<keyword evidence="9" id="KW-1185">Reference proteome</keyword>
<evidence type="ECO:0000313" key="9">
    <source>
        <dbReference type="Proteomes" id="UP000619260"/>
    </source>
</evidence>
<dbReference type="SUPFAM" id="SSF46689">
    <property type="entry name" value="Homeodomain-like"/>
    <property type="match status" value="1"/>
</dbReference>
<evidence type="ECO:0000256" key="2">
    <source>
        <dbReference type="ARBA" id="ARBA00023015"/>
    </source>
</evidence>
<dbReference type="PANTHER" id="PTHR30055">
    <property type="entry name" value="HTH-TYPE TRANSCRIPTIONAL REGULATOR RUTR"/>
    <property type="match status" value="1"/>
</dbReference>
<evidence type="ECO:0000259" key="7">
    <source>
        <dbReference type="PROSITE" id="PS50977"/>
    </source>
</evidence>
<dbReference type="InterPro" id="IPR003012">
    <property type="entry name" value="Tet_transcr_reg_TetR"/>
</dbReference>
<evidence type="ECO:0000256" key="1">
    <source>
        <dbReference type="ARBA" id="ARBA00022491"/>
    </source>
</evidence>
<dbReference type="GO" id="GO:0046677">
    <property type="term" value="P:response to antibiotic"/>
    <property type="evidence" value="ECO:0007669"/>
    <property type="project" value="InterPro"/>
</dbReference>
<comment type="caution">
    <text evidence="8">The sequence shown here is derived from an EMBL/GenBank/DDBJ whole genome shotgun (WGS) entry which is preliminary data.</text>
</comment>
<dbReference type="PROSITE" id="PS50977">
    <property type="entry name" value="HTH_TETR_2"/>
    <property type="match status" value="1"/>
</dbReference>
<sequence>MADDTLPTPPWRTPAKTRPVRPVLSQDGIVDVALRIVATDGVEGVSMRRVAQEFGTGPSSLYAHVANKEELLALMLDRVSAGVELPEPDPARWKEQLRELAFGLFHTLRRYNDLAGASFANVPTSHSALRISEWMMALMTGAGLAPRTAGWALDRLFLYITADVYEGSIYLTRVRRAGTTPDEFAKAYFGQLHDYMASLPADRFPMMSAHAGAMTEGDGDVRFAFGLDLILDGLDRHLDSAG</sequence>
<dbReference type="InterPro" id="IPR001647">
    <property type="entry name" value="HTH_TetR"/>
</dbReference>
<feature type="DNA-binding region" description="H-T-H motif" evidence="5">
    <location>
        <begin position="46"/>
        <end position="65"/>
    </location>
</feature>
<feature type="domain" description="HTH tetR-type" evidence="7">
    <location>
        <begin position="23"/>
        <end position="83"/>
    </location>
</feature>
<dbReference type="InterPro" id="IPR009057">
    <property type="entry name" value="Homeodomain-like_sf"/>
</dbReference>
<keyword evidence="3 5" id="KW-0238">DNA-binding</keyword>
<dbReference type="InterPro" id="IPR050109">
    <property type="entry name" value="HTH-type_TetR-like_transc_reg"/>
</dbReference>
<evidence type="ECO:0000313" key="8">
    <source>
        <dbReference type="EMBL" id="GIJ44710.1"/>
    </source>
</evidence>
<keyword evidence="2" id="KW-0805">Transcription regulation</keyword>
<dbReference type="SUPFAM" id="SSF48498">
    <property type="entry name" value="Tetracyclin repressor-like, C-terminal domain"/>
    <property type="match status" value="1"/>
</dbReference>
<dbReference type="PANTHER" id="PTHR30055:SF151">
    <property type="entry name" value="TRANSCRIPTIONAL REGULATORY PROTEIN"/>
    <property type="match status" value="1"/>
</dbReference>
<dbReference type="PRINTS" id="PR00455">
    <property type="entry name" value="HTHTETR"/>
</dbReference>
<name>A0A8J4DNB6_9ACTN</name>
<protein>
    <submittedName>
        <fullName evidence="8">Transcriptional regulator</fullName>
    </submittedName>
</protein>
<dbReference type="GO" id="GO:0000976">
    <property type="term" value="F:transcription cis-regulatory region binding"/>
    <property type="evidence" value="ECO:0007669"/>
    <property type="project" value="TreeGrafter"/>
</dbReference>